<feature type="domain" description="Flavin reductase like" evidence="3">
    <location>
        <begin position="12"/>
        <end position="156"/>
    </location>
</feature>
<dbReference type="PANTHER" id="PTHR30466:SF1">
    <property type="entry name" value="FMN REDUCTASE (NADH) RUTF"/>
    <property type="match status" value="1"/>
</dbReference>
<dbReference type="PANTHER" id="PTHR30466">
    <property type="entry name" value="FLAVIN REDUCTASE"/>
    <property type="match status" value="1"/>
</dbReference>
<feature type="region of interest" description="Disordered" evidence="2">
    <location>
        <begin position="145"/>
        <end position="165"/>
    </location>
</feature>
<keyword evidence="1" id="KW-0560">Oxidoreductase</keyword>
<sequence>MTVGATSLRSVLRAHPSGVTVLTAAGTSGPVGVTVTSFTSISAEPALIAVALADTSTTWRKLVHCEHFAIHLLGADQAATALRFATPGADRFAPPTDWPTGPYSVPYLGGCLGRLLCSRHNTVRLGDHHLLVGAVEQVEHGEQGDGLVHRHGSLQPVPTPLPART</sequence>
<dbReference type="Proteomes" id="UP000498740">
    <property type="component" value="Unassembled WGS sequence"/>
</dbReference>
<evidence type="ECO:0000313" key="4">
    <source>
        <dbReference type="EMBL" id="GFN09854.1"/>
    </source>
</evidence>
<reference evidence="4 5" key="1">
    <citation type="submission" date="2020-05" db="EMBL/GenBank/DDBJ databases">
        <title>Whole genome shotgun sequence of Streptomyces microflavus NBRC 13062.</title>
        <authorList>
            <person name="Komaki H."/>
            <person name="Tamura T."/>
        </authorList>
    </citation>
    <scope>NUCLEOTIDE SEQUENCE [LARGE SCALE GENOMIC DNA]</scope>
    <source>
        <strain evidence="4 5">NBRC 13062</strain>
    </source>
</reference>
<dbReference type="GO" id="GO:0006208">
    <property type="term" value="P:pyrimidine nucleobase catabolic process"/>
    <property type="evidence" value="ECO:0007669"/>
    <property type="project" value="TreeGrafter"/>
</dbReference>
<protein>
    <submittedName>
        <fullName evidence="4">Flavin-dependent reductase</fullName>
    </submittedName>
</protein>
<dbReference type="EMBL" id="BLWD01000003">
    <property type="protein sequence ID" value="GFN09854.1"/>
    <property type="molecule type" value="Genomic_DNA"/>
</dbReference>
<dbReference type="GO" id="GO:0042602">
    <property type="term" value="F:riboflavin reductase (NADPH) activity"/>
    <property type="evidence" value="ECO:0007669"/>
    <property type="project" value="TreeGrafter"/>
</dbReference>
<proteinExistence type="predicted"/>
<dbReference type="InterPro" id="IPR012349">
    <property type="entry name" value="Split_barrel_FMN-bd"/>
</dbReference>
<evidence type="ECO:0000256" key="1">
    <source>
        <dbReference type="ARBA" id="ARBA00023002"/>
    </source>
</evidence>
<evidence type="ECO:0000259" key="3">
    <source>
        <dbReference type="SMART" id="SM00903"/>
    </source>
</evidence>
<dbReference type="SMART" id="SM00903">
    <property type="entry name" value="Flavin_Reduct"/>
    <property type="match status" value="1"/>
</dbReference>
<dbReference type="Pfam" id="PF01613">
    <property type="entry name" value="Flavin_Reduct"/>
    <property type="match status" value="1"/>
</dbReference>
<accession>A0A7J0D6N5</accession>
<organism evidence="4 5">
    <name type="scientific">Streptomyces microflavus</name>
    <name type="common">Streptomyces lipmanii</name>
    <dbReference type="NCBI Taxonomy" id="1919"/>
    <lineage>
        <taxon>Bacteria</taxon>
        <taxon>Bacillati</taxon>
        <taxon>Actinomycetota</taxon>
        <taxon>Actinomycetes</taxon>
        <taxon>Kitasatosporales</taxon>
        <taxon>Streptomycetaceae</taxon>
        <taxon>Streptomyces</taxon>
    </lineage>
</organism>
<gene>
    <name evidence="4" type="ORF">Smic_84100</name>
</gene>
<comment type="caution">
    <text evidence="4">The sequence shown here is derived from an EMBL/GenBank/DDBJ whole genome shotgun (WGS) entry which is preliminary data.</text>
</comment>
<dbReference type="GO" id="GO:0010181">
    <property type="term" value="F:FMN binding"/>
    <property type="evidence" value="ECO:0007669"/>
    <property type="project" value="InterPro"/>
</dbReference>
<evidence type="ECO:0000313" key="5">
    <source>
        <dbReference type="Proteomes" id="UP000498740"/>
    </source>
</evidence>
<dbReference type="InterPro" id="IPR050268">
    <property type="entry name" value="NADH-dep_flavin_reductase"/>
</dbReference>
<dbReference type="Gene3D" id="2.30.110.10">
    <property type="entry name" value="Electron Transport, Fmn-binding Protein, Chain A"/>
    <property type="match status" value="1"/>
</dbReference>
<dbReference type="AlphaFoldDB" id="A0A7J0D6N5"/>
<evidence type="ECO:0000256" key="2">
    <source>
        <dbReference type="SAM" id="MobiDB-lite"/>
    </source>
</evidence>
<name>A0A7J0D6N5_STRMI</name>
<dbReference type="SUPFAM" id="SSF50475">
    <property type="entry name" value="FMN-binding split barrel"/>
    <property type="match status" value="1"/>
</dbReference>
<dbReference type="InterPro" id="IPR002563">
    <property type="entry name" value="Flavin_Rdtase-like_dom"/>
</dbReference>
<dbReference type="RefSeq" id="WP_190167771.1">
    <property type="nucleotide sequence ID" value="NZ_BMUG01000016.1"/>
</dbReference>